<dbReference type="Pfam" id="PF13731">
    <property type="entry name" value="WxL"/>
    <property type="match status" value="1"/>
</dbReference>
<proteinExistence type="predicted"/>
<evidence type="ECO:0000313" key="4">
    <source>
        <dbReference type="Proteomes" id="UP000286288"/>
    </source>
</evidence>
<comment type="caution">
    <text evidence="3">The sequence shown here is derived from an EMBL/GenBank/DDBJ whole genome shotgun (WGS) entry which is preliminary data.</text>
</comment>
<dbReference type="Pfam" id="PF18483">
    <property type="entry name" value="Lectin_L-type_dom"/>
    <property type="match status" value="1"/>
</dbReference>
<dbReference type="InterPro" id="IPR056573">
    <property type="entry name" value="Lectin_L-type_dom"/>
</dbReference>
<feature type="compositionally biased region" description="Acidic residues" evidence="1">
    <location>
        <begin position="157"/>
        <end position="175"/>
    </location>
</feature>
<evidence type="ECO:0000313" key="3">
    <source>
        <dbReference type="EMBL" id="RHK02707.1"/>
    </source>
</evidence>
<dbReference type="InterPro" id="IPR027994">
    <property type="entry name" value="WxL_dom"/>
</dbReference>
<organism evidence="3 4">
    <name type="scientific">Enterococcus casseliflavus</name>
    <name type="common">Enterococcus flavescens</name>
    <dbReference type="NCBI Taxonomy" id="37734"/>
    <lineage>
        <taxon>Bacteria</taxon>
        <taxon>Bacillati</taxon>
        <taxon>Bacillota</taxon>
        <taxon>Bacilli</taxon>
        <taxon>Lactobacillales</taxon>
        <taxon>Enterococcaceae</taxon>
        <taxon>Enterococcus</taxon>
    </lineage>
</organism>
<dbReference type="AlphaFoldDB" id="A0A415ELE1"/>
<evidence type="ECO:0000256" key="1">
    <source>
        <dbReference type="SAM" id="MobiDB-lite"/>
    </source>
</evidence>
<sequence>MTMRFRRLMLVLGMTILFMQAVFMPVGMVYAETTMDTEENKPVELPPMTNYLKHEQISKPRFFFTRSRIQGTAKEPLQVTFFSDQEVSEARVFLPEEATLLKDQLSTGLSVEEGAQPNEWIIQSQRAQNTFVLPLVVEKAGNYELSVEETTAHLDISEQEETSDETSVEETEPFDDNPSKNKQEQQINEKNQIISEVDKKDFVSDDFNTTITRDNFLNYFGLSGSASVNGNIVTLTEARNSQTGSMYLKNKIDSTYPFILTGKVFLGRNSNSADGIGFGFHKDSPDSIGLTGSGFGLANLTDIFGFKLDTYYNRTNYYPIRPDPINTGAFGSFVYMDGEWFTSYTGNDAPARSISRPSGLWRDIRIMLSEESILRIEYEDMVWEMKIPTILDDSNLSFLVSASTGAVNALQQFEFESFQYSRENTTVVVNYIDDNGNNISASKEIDGLIGDEYQTEPKEISGFTLKEIPENACGIFKEEEQVVNYIYTKDLVEPVDPLDPEIEVDPENPPELPEDQGTLSIDFISSFNFGAQTISAQNKRYYAQPQRLLNKDATVNETEKRPNYIQVSDRRSENERKGWTLAVTQNSQFTDRQDNQLRGARLLLNNQQFASVQENGEPMLQNQDGAVLIPEQKTPLVTASDGQGAGTWVYRFGDEKNAGESVALEVPPTADPRATTYQTSLTWELSAVPDN</sequence>
<dbReference type="SUPFAM" id="SSF49899">
    <property type="entry name" value="Concanavalin A-like lectins/glucanases"/>
    <property type="match status" value="1"/>
</dbReference>
<dbReference type="InterPro" id="IPR013320">
    <property type="entry name" value="ConA-like_dom_sf"/>
</dbReference>
<dbReference type="Gene3D" id="2.60.120.200">
    <property type="match status" value="1"/>
</dbReference>
<accession>A0A415ELE1</accession>
<dbReference type="Gene3D" id="3.10.20.320">
    <property type="entry name" value="Putative peptidoglycan bound protein (lpxtg motif)"/>
    <property type="match status" value="1"/>
</dbReference>
<name>A0A415ELE1_ENTCA</name>
<dbReference type="Proteomes" id="UP000286288">
    <property type="component" value="Unassembled WGS sequence"/>
</dbReference>
<feature type="domain" description="WxL" evidence="2">
    <location>
        <begin position="483"/>
        <end position="689"/>
    </location>
</feature>
<reference evidence="3 4" key="1">
    <citation type="submission" date="2018-08" db="EMBL/GenBank/DDBJ databases">
        <title>A genome reference for cultivated species of the human gut microbiota.</title>
        <authorList>
            <person name="Zou Y."/>
            <person name="Xue W."/>
            <person name="Luo G."/>
        </authorList>
    </citation>
    <scope>NUCLEOTIDE SEQUENCE [LARGE SCALE GENOMIC DNA]</scope>
    <source>
        <strain evidence="3 4">AF48-16</strain>
    </source>
</reference>
<feature type="region of interest" description="Disordered" evidence="1">
    <location>
        <begin position="152"/>
        <end position="186"/>
    </location>
</feature>
<gene>
    <name evidence="3" type="ORF">DW084_17845</name>
</gene>
<evidence type="ECO:0000259" key="2">
    <source>
        <dbReference type="Pfam" id="PF13731"/>
    </source>
</evidence>
<dbReference type="EMBL" id="QRMZ01000043">
    <property type="protein sequence ID" value="RHK02707.1"/>
    <property type="molecule type" value="Genomic_DNA"/>
</dbReference>
<dbReference type="CDD" id="cd01951">
    <property type="entry name" value="lectin_L-type"/>
    <property type="match status" value="1"/>
</dbReference>
<protein>
    <recommendedName>
        <fullName evidence="2">WxL domain-containing protein</fullName>
    </recommendedName>
</protein>